<dbReference type="InterPro" id="IPR048634">
    <property type="entry name" value="SecD_SecF_C"/>
</dbReference>
<evidence type="ECO:0000256" key="2">
    <source>
        <dbReference type="ARBA" id="ARBA00022448"/>
    </source>
</evidence>
<evidence type="ECO:0000256" key="9">
    <source>
        <dbReference type="ARBA" id="ARBA00023136"/>
    </source>
</evidence>
<dbReference type="InterPro" id="IPR022646">
    <property type="entry name" value="SecD/SecF_CS"/>
</dbReference>
<keyword evidence="5 10" id="KW-0812">Transmembrane</keyword>
<evidence type="ECO:0000256" key="4">
    <source>
        <dbReference type="ARBA" id="ARBA00022519"/>
    </source>
</evidence>
<dbReference type="InterPro" id="IPR000731">
    <property type="entry name" value="SSD"/>
</dbReference>
<dbReference type="PANTHER" id="PTHR30081:SF8">
    <property type="entry name" value="PROTEIN TRANSLOCASE SUBUNIT SECF"/>
    <property type="match status" value="1"/>
</dbReference>
<feature type="transmembrane region" description="Helical" evidence="10">
    <location>
        <begin position="151"/>
        <end position="170"/>
    </location>
</feature>
<dbReference type="HAMAP" id="MF_01464_B">
    <property type="entry name" value="SecF_B"/>
    <property type="match status" value="1"/>
</dbReference>
<protein>
    <recommendedName>
        <fullName evidence="10">Protein-export membrane protein SecF</fullName>
    </recommendedName>
</protein>
<feature type="transmembrane region" description="Helical" evidence="10">
    <location>
        <begin position="216"/>
        <end position="235"/>
    </location>
</feature>
<comment type="subunit">
    <text evidence="10">Forms a complex with SecD. Part of the essential Sec protein translocation apparatus which comprises SecA, SecYEG and auxiliary proteins SecDF. Other proteins may also be involved.</text>
</comment>
<dbReference type="GO" id="GO:0065002">
    <property type="term" value="P:intracellular protein transmembrane transport"/>
    <property type="evidence" value="ECO:0007669"/>
    <property type="project" value="UniProtKB-UniRule"/>
</dbReference>
<dbReference type="NCBIfam" id="TIGR00916">
    <property type="entry name" value="2A0604s01"/>
    <property type="match status" value="1"/>
</dbReference>
<accession>A0A1F5SNV0</accession>
<comment type="subcellular location">
    <subcellularLocation>
        <location evidence="1 10">Cell membrane</location>
        <topology evidence="1 10">Multi-pass membrane protein</topology>
    </subcellularLocation>
</comment>
<feature type="transmembrane region" description="Helical" evidence="10">
    <location>
        <begin position="182"/>
        <end position="204"/>
    </location>
</feature>
<dbReference type="Pfam" id="PF02355">
    <property type="entry name" value="SecD_SecF_C"/>
    <property type="match status" value="1"/>
</dbReference>
<dbReference type="InterPro" id="IPR022645">
    <property type="entry name" value="SecD/SecF_bac"/>
</dbReference>
<dbReference type="InterPro" id="IPR055344">
    <property type="entry name" value="SecD_SecF_C_bact"/>
</dbReference>
<evidence type="ECO:0000256" key="10">
    <source>
        <dbReference type="HAMAP-Rule" id="MF_01464"/>
    </source>
</evidence>
<sequence>MHLMHRANLWLGIAGIVTLAGLVFFFVFGLKPGIDFTGGSLLEVAYSDGSRPAAPDIRRAVEALNIGSVNVQLVDPQGAQLRFKEVTEAQHQEILNTLRRDSENVATSTAATGDTVIATGTTASSTPAARVDELRFDTIGPSIGQELKERAIYAVLIALLVIIAYVAWAFRKVSKPVASWKYGVVSIVALFHDIMVVVGVFALLGRYAGIEIDSAFIAALLTVLGYSVNDTIVVLDRVRENLPRSNEDFLGTVDTSISQTVARSINTTLTTVLALLALLFFGGETIRYFILALTIGISSGAYSSIFIAAPLLILWEKWGRRRAT</sequence>
<feature type="domain" description="SSD" evidence="11">
    <location>
        <begin position="151"/>
        <end position="314"/>
    </location>
</feature>
<dbReference type="Proteomes" id="UP000178925">
    <property type="component" value="Unassembled WGS sequence"/>
</dbReference>
<evidence type="ECO:0000313" key="12">
    <source>
        <dbReference type="EMBL" id="OGF28370.1"/>
    </source>
</evidence>
<evidence type="ECO:0000256" key="5">
    <source>
        <dbReference type="ARBA" id="ARBA00022692"/>
    </source>
</evidence>
<dbReference type="EMBL" id="MFGC01000011">
    <property type="protein sequence ID" value="OGF28370.1"/>
    <property type="molecule type" value="Genomic_DNA"/>
</dbReference>
<proteinExistence type="inferred from homology"/>
<dbReference type="InterPro" id="IPR022813">
    <property type="entry name" value="SecD/SecF_arch_bac"/>
</dbReference>
<dbReference type="PANTHER" id="PTHR30081">
    <property type="entry name" value="PROTEIN-EXPORT MEMBRANE PROTEIN SEC"/>
    <property type="match status" value="1"/>
</dbReference>
<keyword evidence="9 10" id="KW-0472">Membrane</keyword>
<keyword evidence="3 10" id="KW-1003">Cell membrane</keyword>
<evidence type="ECO:0000256" key="7">
    <source>
        <dbReference type="ARBA" id="ARBA00022989"/>
    </source>
</evidence>
<keyword evidence="7 10" id="KW-1133">Transmembrane helix</keyword>
<comment type="function">
    <text evidence="10">Part of the Sec protein translocase complex. Interacts with the SecYEG preprotein conducting channel. SecDF uses the proton motive force (PMF) to complete protein translocation after the ATP-dependent function of SecA.</text>
</comment>
<feature type="transmembrane region" description="Helical" evidence="10">
    <location>
        <begin position="265"/>
        <end position="282"/>
    </location>
</feature>
<evidence type="ECO:0000256" key="6">
    <source>
        <dbReference type="ARBA" id="ARBA00022927"/>
    </source>
</evidence>
<dbReference type="NCBIfam" id="TIGR00966">
    <property type="entry name" value="transloc_SecF"/>
    <property type="match status" value="1"/>
</dbReference>
<name>A0A1F5SNV0_9BACT</name>
<keyword evidence="4" id="KW-0997">Cell inner membrane</keyword>
<organism evidence="12 13">
    <name type="scientific">Candidatus Falkowbacteria bacterium RIFOXYA2_FULL_47_9</name>
    <dbReference type="NCBI Taxonomy" id="1797995"/>
    <lineage>
        <taxon>Bacteria</taxon>
        <taxon>Candidatus Falkowiibacteriota</taxon>
    </lineage>
</organism>
<keyword evidence="2 10" id="KW-0813">Transport</keyword>
<dbReference type="PRINTS" id="PR01755">
    <property type="entry name" value="SECFTRNLCASE"/>
</dbReference>
<comment type="similarity">
    <text evidence="10">Belongs to the SecD/SecF family. SecF subfamily.</text>
</comment>
<evidence type="ECO:0000256" key="8">
    <source>
        <dbReference type="ARBA" id="ARBA00023010"/>
    </source>
</evidence>
<dbReference type="InterPro" id="IPR005665">
    <property type="entry name" value="SecF_bac"/>
</dbReference>
<feature type="transmembrane region" description="Helical" evidence="10">
    <location>
        <begin position="288"/>
        <end position="315"/>
    </location>
</feature>
<dbReference type="PROSITE" id="PS50156">
    <property type="entry name" value="SSD"/>
    <property type="match status" value="1"/>
</dbReference>
<dbReference type="Gene3D" id="1.20.1640.10">
    <property type="entry name" value="Multidrug efflux transporter AcrB transmembrane domain"/>
    <property type="match status" value="1"/>
</dbReference>
<dbReference type="GO" id="GO:0043952">
    <property type="term" value="P:protein transport by the Sec complex"/>
    <property type="evidence" value="ECO:0007669"/>
    <property type="project" value="UniProtKB-UniRule"/>
</dbReference>
<dbReference type="GO" id="GO:0005886">
    <property type="term" value="C:plasma membrane"/>
    <property type="evidence" value="ECO:0007669"/>
    <property type="project" value="UniProtKB-SubCell"/>
</dbReference>
<gene>
    <name evidence="10" type="primary">secF</name>
    <name evidence="12" type="ORF">A2242_01255</name>
</gene>
<dbReference type="Pfam" id="PF07549">
    <property type="entry name" value="Sec_GG"/>
    <property type="match status" value="1"/>
</dbReference>
<comment type="caution">
    <text evidence="12">The sequence shown here is derived from an EMBL/GenBank/DDBJ whole genome shotgun (WGS) entry which is preliminary data.</text>
</comment>
<evidence type="ECO:0000259" key="11">
    <source>
        <dbReference type="PROSITE" id="PS50156"/>
    </source>
</evidence>
<dbReference type="AlphaFoldDB" id="A0A1F5SNV0"/>
<dbReference type="GO" id="GO:0015450">
    <property type="term" value="F:protein-transporting ATPase activity"/>
    <property type="evidence" value="ECO:0007669"/>
    <property type="project" value="InterPro"/>
</dbReference>
<dbReference type="GO" id="GO:0006605">
    <property type="term" value="P:protein targeting"/>
    <property type="evidence" value="ECO:0007669"/>
    <property type="project" value="UniProtKB-UniRule"/>
</dbReference>
<evidence type="ECO:0000256" key="3">
    <source>
        <dbReference type="ARBA" id="ARBA00022475"/>
    </source>
</evidence>
<feature type="transmembrane region" description="Helical" evidence="10">
    <location>
        <begin position="7"/>
        <end position="30"/>
    </location>
</feature>
<evidence type="ECO:0000256" key="1">
    <source>
        <dbReference type="ARBA" id="ARBA00004651"/>
    </source>
</evidence>
<keyword evidence="6 10" id="KW-0653">Protein transport</keyword>
<keyword evidence="8 10" id="KW-0811">Translocation</keyword>
<reference evidence="12 13" key="1">
    <citation type="journal article" date="2016" name="Nat. Commun.">
        <title>Thousands of microbial genomes shed light on interconnected biogeochemical processes in an aquifer system.</title>
        <authorList>
            <person name="Anantharaman K."/>
            <person name="Brown C.T."/>
            <person name="Hug L.A."/>
            <person name="Sharon I."/>
            <person name="Castelle C.J."/>
            <person name="Probst A.J."/>
            <person name="Thomas B.C."/>
            <person name="Singh A."/>
            <person name="Wilkins M.J."/>
            <person name="Karaoz U."/>
            <person name="Brodie E.L."/>
            <person name="Williams K.H."/>
            <person name="Hubbard S.S."/>
            <person name="Banfield J.F."/>
        </authorList>
    </citation>
    <scope>NUCLEOTIDE SEQUENCE [LARGE SCALE GENOMIC DNA]</scope>
</reference>
<dbReference type="SUPFAM" id="SSF82866">
    <property type="entry name" value="Multidrug efflux transporter AcrB transmembrane domain"/>
    <property type="match status" value="1"/>
</dbReference>
<evidence type="ECO:0000313" key="13">
    <source>
        <dbReference type="Proteomes" id="UP000178925"/>
    </source>
</evidence>
<dbReference type="STRING" id="1797995.A2242_01255"/>